<feature type="domain" description="Trafficking protein particle complex subunit 11" evidence="2">
    <location>
        <begin position="342"/>
        <end position="603"/>
    </location>
</feature>
<organism evidence="3 4">
    <name type="scientific">Emericellopsis cladophorae</name>
    <dbReference type="NCBI Taxonomy" id="2686198"/>
    <lineage>
        <taxon>Eukaryota</taxon>
        <taxon>Fungi</taxon>
        <taxon>Dikarya</taxon>
        <taxon>Ascomycota</taxon>
        <taxon>Pezizomycotina</taxon>
        <taxon>Sordariomycetes</taxon>
        <taxon>Hypocreomycetidae</taxon>
        <taxon>Hypocreales</taxon>
        <taxon>Bionectriaceae</taxon>
        <taxon>Emericellopsis</taxon>
    </lineage>
</organism>
<dbReference type="PANTHER" id="PTHR14374:SF0">
    <property type="entry name" value="TRAFFICKING PROTEIN PARTICLE COMPLEX SUBUNIT 11"/>
    <property type="match status" value="1"/>
</dbReference>
<protein>
    <submittedName>
        <fullName evidence="3">Trafficking protein particle complex subunit-like protein</fullName>
    </submittedName>
</protein>
<keyword evidence="4" id="KW-1185">Reference proteome</keyword>
<dbReference type="OrthoDB" id="6278596at2759"/>
<sequence>MDDFPEGSLGHSVPFLVVSGLNGSEPTKVPVEGDLKDQGILVQSDLPRLETREATVLNELFNKVDAAGRSWQGVHRDEKFRYRVKSTGRSVLLPPRKAQLPEIEKEEAAPTSLPVLHSPFSPLSTCSRLYPDGLINAQWIQKHQELVPSIILCFYTITTDPTTTTLQDNRLKNDIAAFRTALAASGYKTKLAVVLLADDDSTPATLATGLQERLENIRRGSGLDPKSLFYIPPQGSPGELKNVMLNILSALYGPAVEYYRDLGRHARKKRSRGIAPQPTVPPTSGTSRTLELAGWNFRYDFKSAVLGEFRQEYDAAMKSYEQAYEVLLGPDVLDTIPSWSPRWNEARLLADIIAIRCLRLHFWLQQTSLAVKRWQAHRDRLADFVDRRGHGTDNYGWQAWEARWALVMADLMGKVELQGLEPESGTMFLPPDKAVLGDRLQPFELLHHKGYWYRIAARALMARRRQAARIREEDRSPPDQKGKVFSYDTYLCPMPYEENPLEGQGTNHAQLIVDCLLGAKAEFEARNQLRVASELSLECAREFCRMKKWQDVLSILRPLWESRVFRPEGWHGASEDLCWLIRRAAAAERKADLVIALDWELMSKQFAQRPQWSYDLSRSLEGIELTDKPSVRLTDDQHESFVDASFVFHNKESRAGDHCSAQLSLTSNALASAAPLALSEIKIIFGGSLKPLVLSHKAGSGSDGTFFKSATTLSEQFDDNSEDGLPSLLEGDDDLTLVPGHTRVYELSIPLREAGEISAASLELAYRGEQFDMTYSMKLGQASHPRGWYRDGFKRPFHARDSAHVLQVQPRPPKLDIQVIEPRNQYYANEPIRLKVQLDNAEAEVASVKVDVHLIGQKAPIFTLSSNGEEQQTASVAEAESKITGFSLGKLESSATSDLDLAVEPLDAPTTLDLHVRATYHLDSDPATPIMQMLPVQLAIVSPFEANYDLVPRLHHDPWPNLFNHENIVTGNEASKETMAAKGTVQAWCLICHYASFAEEDLRVLGMEMKVSPSAGHARCDVIKQHPIPAEGVVMTPKTMEEARFELTAQKMSLDDRQPVSVDVSIVIQWQRQDEQDQPVNTTIMAAGQYLVLSTEPRVLASVFETPPAAAAAAAAAATAPDDSLMHLDITIENASAHFLTFGLTMEPSDEFAFSGAKQTTVHLLPMSRRAVTYRLLPLVRGTFVRPGLVVRDKYFQKMLRVIPTEGMKIDKDGLLVWVPPGEGGEEDEEEGAIRVDE</sequence>
<dbReference type="AlphaFoldDB" id="A0A9Q0BDX3"/>
<dbReference type="GeneID" id="75829657"/>
<dbReference type="Pfam" id="PF07919">
    <property type="entry name" value="Gryzun"/>
    <property type="match status" value="1"/>
</dbReference>
<gene>
    <name evidence="3" type="ORF">J7T54_003152</name>
</gene>
<dbReference type="PANTHER" id="PTHR14374">
    <property type="entry name" value="FOIE GRAS"/>
    <property type="match status" value="1"/>
</dbReference>
<proteinExistence type="predicted"/>
<dbReference type="RefSeq" id="XP_051361866.1">
    <property type="nucleotide sequence ID" value="XM_051506964.1"/>
</dbReference>
<name>A0A9Q0BDX3_9HYPO</name>
<evidence type="ECO:0000313" key="3">
    <source>
        <dbReference type="EMBL" id="KAI6781010.1"/>
    </source>
</evidence>
<dbReference type="Pfam" id="PF11817">
    <property type="entry name" value="Foie-gras_1"/>
    <property type="match status" value="1"/>
</dbReference>
<reference evidence="3" key="2">
    <citation type="submission" date="2022-07" db="EMBL/GenBank/DDBJ databases">
        <authorList>
            <person name="Goncalves M.F.M."/>
            <person name="Hilario S."/>
            <person name="Van De Peer Y."/>
            <person name="Esteves A.C."/>
            <person name="Alves A."/>
        </authorList>
    </citation>
    <scope>NUCLEOTIDE SEQUENCE</scope>
    <source>
        <strain evidence="3">MUM 19.33</strain>
    </source>
</reference>
<reference evidence="3" key="1">
    <citation type="journal article" date="2021" name="J Fungi (Basel)">
        <title>Genomic and Metabolomic Analyses of the Marine Fungus Emericellopsis cladophorae: Insights into Saltwater Adaptability Mechanisms and Its Biosynthetic Potential.</title>
        <authorList>
            <person name="Goncalves M.F.M."/>
            <person name="Hilario S."/>
            <person name="Van de Peer Y."/>
            <person name="Esteves A.C."/>
            <person name="Alves A."/>
        </authorList>
    </citation>
    <scope>NUCLEOTIDE SEQUENCE</scope>
    <source>
        <strain evidence="3">MUM 19.33</strain>
    </source>
</reference>
<dbReference type="InterPro" id="IPR012880">
    <property type="entry name" value="Gryzun"/>
</dbReference>
<accession>A0A9Q0BDX3</accession>
<comment type="caution">
    <text evidence="3">The sequence shown here is derived from an EMBL/GenBank/DDBJ whole genome shotgun (WGS) entry which is preliminary data.</text>
</comment>
<dbReference type="InterPro" id="IPR021773">
    <property type="entry name" value="TPC11"/>
</dbReference>
<dbReference type="Proteomes" id="UP001055219">
    <property type="component" value="Unassembled WGS sequence"/>
</dbReference>
<dbReference type="EMBL" id="JAGIXG020000026">
    <property type="protein sequence ID" value="KAI6781010.1"/>
    <property type="molecule type" value="Genomic_DNA"/>
</dbReference>
<evidence type="ECO:0000313" key="4">
    <source>
        <dbReference type="Proteomes" id="UP001055219"/>
    </source>
</evidence>
<evidence type="ECO:0000259" key="1">
    <source>
        <dbReference type="Pfam" id="PF07919"/>
    </source>
</evidence>
<feature type="domain" description="Gryzun putative trafficking through Golgi" evidence="1">
    <location>
        <begin position="631"/>
        <end position="1220"/>
    </location>
</feature>
<evidence type="ECO:0000259" key="2">
    <source>
        <dbReference type="Pfam" id="PF11817"/>
    </source>
</evidence>